<keyword evidence="2" id="KW-0813">Transport</keyword>
<dbReference type="PANTHER" id="PTHR35011">
    <property type="entry name" value="2,3-DIKETO-L-GULONATE TRAP TRANSPORTER SMALL PERMEASE PROTEIN YIAM"/>
    <property type="match status" value="1"/>
</dbReference>
<sequence length="173" mass="19238">MMELLKSLKKMLDLTLDIVCGLLMAMLLVVVLWQVASRYAIKTPSPWTEELAGFLMIWLSLIGACAAFRRHAHLGIDFLTAKFDSSRKQFLLKSIAALCCALFSLLVLLAGGTELVWKTFLTNQTSATLGIKTGYVYLAVPISGFCITIYSLQDMFTFTAKYSEHLKTIRAGQ</sequence>
<proteinExistence type="inferred from homology"/>
<dbReference type="GO" id="GO:0022857">
    <property type="term" value="F:transmembrane transporter activity"/>
    <property type="evidence" value="ECO:0007669"/>
    <property type="project" value="TreeGrafter"/>
</dbReference>
<evidence type="ECO:0000313" key="12">
    <source>
        <dbReference type="Proteomes" id="UP000188181"/>
    </source>
</evidence>
<dbReference type="InterPro" id="IPR007387">
    <property type="entry name" value="TRAP_DctQ"/>
</dbReference>
<dbReference type="EMBL" id="CP019646">
    <property type="protein sequence ID" value="AQQ70936.1"/>
    <property type="molecule type" value="Genomic_DNA"/>
</dbReference>
<evidence type="ECO:0000256" key="3">
    <source>
        <dbReference type="ARBA" id="ARBA00022475"/>
    </source>
</evidence>
<dbReference type="STRING" id="1851148.SMSP2_01300"/>
<keyword evidence="12" id="KW-1185">Reference proteome</keyword>
<accession>A0A1Q2ME08</accession>
<feature type="transmembrane region" description="Helical" evidence="9">
    <location>
        <begin position="12"/>
        <end position="36"/>
    </location>
</feature>
<evidence type="ECO:0000256" key="2">
    <source>
        <dbReference type="ARBA" id="ARBA00022448"/>
    </source>
</evidence>
<gene>
    <name evidence="11" type="primary">yiaM</name>
    <name evidence="11" type="ORF">SMSP2_01300</name>
</gene>
<keyword evidence="4" id="KW-0997">Cell inner membrane</keyword>
<keyword evidence="6 9" id="KW-1133">Transmembrane helix</keyword>
<dbReference type="PANTHER" id="PTHR35011:SF5">
    <property type="entry name" value="SIALIC ACID TRAP TRANSPORTER SMALL PERMEASE PROTEIN SIAQ"/>
    <property type="match status" value="1"/>
</dbReference>
<keyword evidence="5 9" id="KW-0812">Transmembrane</keyword>
<reference evidence="12" key="1">
    <citation type="submission" date="2017-02" db="EMBL/GenBank/DDBJ databases">
        <title>Comparative genomics and description of representatives of a novel lineage of planctomycetes thriving in anoxic sediments.</title>
        <authorList>
            <person name="Spring S."/>
            <person name="Bunk B."/>
            <person name="Sproer C."/>
        </authorList>
    </citation>
    <scope>NUCLEOTIDE SEQUENCE [LARGE SCALE GENOMIC DNA]</scope>
    <source>
        <strain evidence="12">SM-Chi-D1</strain>
    </source>
</reference>
<keyword evidence="3" id="KW-1003">Cell membrane</keyword>
<dbReference type="Proteomes" id="UP000188181">
    <property type="component" value="Chromosome"/>
</dbReference>
<feature type="transmembrane region" description="Helical" evidence="9">
    <location>
        <begin position="133"/>
        <end position="152"/>
    </location>
</feature>
<evidence type="ECO:0000256" key="6">
    <source>
        <dbReference type="ARBA" id="ARBA00022989"/>
    </source>
</evidence>
<comment type="subcellular location">
    <subcellularLocation>
        <location evidence="1">Cell inner membrane</location>
        <topology evidence="1">Multi-pass membrane protein</topology>
    </subcellularLocation>
</comment>
<comment type="similarity">
    <text evidence="8">Belongs to the TRAP transporter small permease family.</text>
</comment>
<evidence type="ECO:0000256" key="7">
    <source>
        <dbReference type="ARBA" id="ARBA00023136"/>
    </source>
</evidence>
<name>A0A1Q2ME08_9BACT</name>
<evidence type="ECO:0000256" key="4">
    <source>
        <dbReference type="ARBA" id="ARBA00022519"/>
    </source>
</evidence>
<evidence type="ECO:0000313" key="11">
    <source>
        <dbReference type="EMBL" id="AQQ70936.1"/>
    </source>
</evidence>
<evidence type="ECO:0000259" key="10">
    <source>
        <dbReference type="Pfam" id="PF04290"/>
    </source>
</evidence>
<evidence type="ECO:0000256" key="5">
    <source>
        <dbReference type="ARBA" id="ARBA00022692"/>
    </source>
</evidence>
<evidence type="ECO:0000256" key="9">
    <source>
        <dbReference type="SAM" id="Phobius"/>
    </source>
</evidence>
<organism evidence="11 12">
    <name type="scientific">Limihaloglobus sulfuriphilus</name>
    <dbReference type="NCBI Taxonomy" id="1851148"/>
    <lineage>
        <taxon>Bacteria</taxon>
        <taxon>Pseudomonadati</taxon>
        <taxon>Planctomycetota</taxon>
        <taxon>Phycisphaerae</taxon>
        <taxon>Sedimentisphaerales</taxon>
        <taxon>Sedimentisphaeraceae</taxon>
        <taxon>Limihaloglobus</taxon>
    </lineage>
</organism>
<dbReference type="AlphaFoldDB" id="A0A1Q2ME08"/>
<dbReference type="Pfam" id="PF04290">
    <property type="entry name" value="DctQ"/>
    <property type="match status" value="1"/>
</dbReference>
<dbReference type="GO" id="GO:0015740">
    <property type="term" value="P:C4-dicarboxylate transport"/>
    <property type="evidence" value="ECO:0007669"/>
    <property type="project" value="TreeGrafter"/>
</dbReference>
<dbReference type="InterPro" id="IPR055348">
    <property type="entry name" value="DctQ"/>
</dbReference>
<feature type="transmembrane region" description="Helical" evidence="9">
    <location>
        <begin position="51"/>
        <end position="69"/>
    </location>
</feature>
<dbReference type="RefSeq" id="WP_186804897.1">
    <property type="nucleotide sequence ID" value="NZ_CP019646.1"/>
</dbReference>
<dbReference type="KEGG" id="pbas:SMSP2_01300"/>
<evidence type="ECO:0000256" key="1">
    <source>
        <dbReference type="ARBA" id="ARBA00004429"/>
    </source>
</evidence>
<keyword evidence="7 9" id="KW-0472">Membrane</keyword>
<evidence type="ECO:0000256" key="8">
    <source>
        <dbReference type="ARBA" id="ARBA00038436"/>
    </source>
</evidence>
<protein>
    <submittedName>
        <fullName evidence="11">2,3-diketo-L-gulonate TRAP transporter small permease protein YiaM</fullName>
    </submittedName>
</protein>
<feature type="transmembrane region" description="Helical" evidence="9">
    <location>
        <begin position="90"/>
        <end position="113"/>
    </location>
</feature>
<dbReference type="GO" id="GO:0005886">
    <property type="term" value="C:plasma membrane"/>
    <property type="evidence" value="ECO:0007669"/>
    <property type="project" value="UniProtKB-SubCell"/>
</dbReference>
<feature type="domain" description="Tripartite ATP-independent periplasmic transporters DctQ component" evidence="10">
    <location>
        <begin position="27"/>
        <end position="157"/>
    </location>
</feature>